<name>A0AAV0W9L3_9HEMI</name>
<dbReference type="EMBL" id="CARXXK010000002">
    <property type="protein sequence ID" value="CAI6352544.1"/>
    <property type="molecule type" value="Genomic_DNA"/>
</dbReference>
<evidence type="ECO:0000313" key="2">
    <source>
        <dbReference type="Proteomes" id="UP001160148"/>
    </source>
</evidence>
<accession>A0AAV0W9L3</accession>
<evidence type="ECO:0008006" key="3">
    <source>
        <dbReference type="Google" id="ProtNLM"/>
    </source>
</evidence>
<proteinExistence type="predicted"/>
<reference evidence="1 2" key="1">
    <citation type="submission" date="2023-01" db="EMBL/GenBank/DDBJ databases">
        <authorList>
            <person name="Whitehead M."/>
        </authorList>
    </citation>
    <scope>NUCLEOTIDE SEQUENCE [LARGE SCALE GENOMIC DNA]</scope>
</reference>
<comment type="caution">
    <text evidence="1">The sequence shown here is derived from an EMBL/GenBank/DDBJ whole genome shotgun (WGS) entry which is preliminary data.</text>
</comment>
<dbReference type="AlphaFoldDB" id="A0AAV0W9L3"/>
<sequence length="122" mass="14151">MEWSNEQIAQFLELYEGEPSIWNLSDANHKIRNHVHDAWGRISKNLSGAEYSISELKKKDSLMGTYRKMSLKGKASKKTGSGTDGIFNITRHHKLIWHLHLALGHHQNIQIYDHITRHNKLI</sequence>
<organism evidence="1 2">
    <name type="scientific">Macrosiphum euphorbiae</name>
    <name type="common">potato aphid</name>
    <dbReference type="NCBI Taxonomy" id="13131"/>
    <lineage>
        <taxon>Eukaryota</taxon>
        <taxon>Metazoa</taxon>
        <taxon>Ecdysozoa</taxon>
        <taxon>Arthropoda</taxon>
        <taxon>Hexapoda</taxon>
        <taxon>Insecta</taxon>
        <taxon>Pterygota</taxon>
        <taxon>Neoptera</taxon>
        <taxon>Paraneoptera</taxon>
        <taxon>Hemiptera</taxon>
        <taxon>Sternorrhyncha</taxon>
        <taxon>Aphidomorpha</taxon>
        <taxon>Aphidoidea</taxon>
        <taxon>Aphididae</taxon>
        <taxon>Macrosiphini</taxon>
        <taxon>Macrosiphum</taxon>
    </lineage>
</organism>
<keyword evidence="2" id="KW-1185">Reference proteome</keyword>
<gene>
    <name evidence="1" type="ORF">MEUPH1_LOCUS8771</name>
</gene>
<evidence type="ECO:0000313" key="1">
    <source>
        <dbReference type="EMBL" id="CAI6352544.1"/>
    </source>
</evidence>
<dbReference type="Proteomes" id="UP001160148">
    <property type="component" value="Unassembled WGS sequence"/>
</dbReference>
<protein>
    <recommendedName>
        <fullName evidence="3">MADF domain-containing protein</fullName>
    </recommendedName>
</protein>